<evidence type="ECO:0000313" key="3">
    <source>
        <dbReference type="EMBL" id="CAD8246206.1"/>
    </source>
</evidence>
<name>A0A7R9TV92_9VIRI</name>
<sequence length="189" mass="20659">MPTAVFGYGSVVWKFPYPHSKQWAPVCVRGYERVFYQGSTDHRGTPEAPGRTVTLVPQEGGVVWGACFLIDGPEEAAVLAEMEVREKQYDVRERLAVYDASGQCVVESALCYIGTPECDNWLGPPEGGVDELAQQIAVAVGPSGPNDEYLFNLAHAMREYGVQDDSLFELERKVKEVQAALRDTAGAAS</sequence>
<dbReference type="GO" id="GO:0006751">
    <property type="term" value="P:glutathione catabolic process"/>
    <property type="evidence" value="ECO:0007669"/>
    <property type="project" value="InterPro"/>
</dbReference>
<evidence type="ECO:0000256" key="1">
    <source>
        <dbReference type="ARBA" id="ARBA00012344"/>
    </source>
</evidence>
<dbReference type="InterPro" id="IPR036568">
    <property type="entry name" value="GGCT-like_sf"/>
</dbReference>
<dbReference type="EMBL" id="HBDZ01012434">
    <property type="protein sequence ID" value="CAD8246206.1"/>
    <property type="molecule type" value="Transcribed_RNA"/>
</dbReference>
<dbReference type="AlphaFoldDB" id="A0A7R9TV92"/>
<proteinExistence type="predicted"/>
<dbReference type="Pfam" id="PF04752">
    <property type="entry name" value="ChaC"/>
    <property type="match status" value="1"/>
</dbReference>
<organism evidence="3">
    <name type="scientific">Prasinoderma coloniale</name>
    <dbReference type="NCBI Taxonomy" id="156133"/>
    <lineage>
        <taxon>Eukaryota</taxon>
        <taxon>Viridiplantae</taxon>
        <taxon>Prasinodermophyta</taxon>
        <taxon>Prasinodermophyceae</taxon>
        <taxon>Prasinodermales</taxon>
        <taxon>Prasinodermaceae</taxon>
        <taxon>Prasinoderma</taxon>
    </lineage>
</organism>
<dbReference type="PANTHER" id="PTHR12192:SF2">
    <property type="entry name" value="GLUTATHIONE-SPECIFIC GAMMA-GLUTAMYLCYCLOTRANSFERASE 2"/>
    <property type="match status" value="1"/>
</dbReference>
<protein>
    <recommendedName>
        <fullName evidence="1">glutathione-specific gamma-glutamylcyclotransferase</fullName>
        <ecNumber evidence="1">4.3.2.7</ecNumber>
    </recommendedName>
</protein>
<dbReference type="PANTHER" id="PTHR12192">
    <property type="entry name" value="CATION TRANSPORT PROTEIN CHAC-RELATED"/>
    <property type="match status" value="1"/>
</dbReference>
<dbReference type="GO" id="GO:0061928">
    <property type="term" value="F:glutathione specific gamma-glutamylcyclotransferase activity"/>
    <property type="evidence" value="ECO:0007669"/>
    <property type="project" value="UniProtKB-EC"/>
</dbReference>
<dbReference type="SUPFAM" id="SSF110857">
    <property type="entry name" value="Gamma-glutamyl cyclotransferase-like"/>
    <property type="match status" value="1"/>
</dbReference>
<accession>A0A7R9TV92</accession>
<dbReference type="EC" id="4.3.2.7" evidence="1"/>
<dbReference type="CDD" id="cd06661">
    <property type="entry name" value="GGCT_like"/>
    <property type="match status" value="1"/>
</dbReference>
<evidence type="ECO:0000256" key="2">
    <source>
        <dbReference type="ARBA" id="ARBA00023239"/>
    </source>
</evidence>
<reference evidence="3" key="1">
    <citation type="submission" date="2021-01" db="EMBL/GenBank/DDBJ databases">
        <authorList>
            <person name="Corre E."/>
            <person name="Pelletier E."/>
            <person name="Niang G."/>
            <person name="Scheremetjew M."/>
            <person name="Finn R."/>
            <person name="Kale V."/>
            <person name="Holt S."/>
            <person name="Cochrane G."/>
            <person name="Meng A."/>
            <person name="Brown T."/>
            <person name="Cohen L."/>
        </authorList>
    </citation>
    <scope>NUCLEOTIDE SEQUENCE</scope>
    <source>
        <strain evidence="3">CCMP1413</strain>
    </source>
</reference>
<dbReference type="Gene3D" id="3.10.490.10">
    <property type="entry name" value="Gamma-glutamyl cyclotransferase-like"/>
    <property type="match status" value="1"/>
</dbReference>
<gene>
    <name evidence="3" type="ORF">PCOL08062_LOCUS9546</name>
</gene>
<dbReference type="InterPro" id="IPR013024">
    <property type="entry name" value="GGCT-like"/>
</dbReference>
<dbReference type="InterPro" id="IPR006840">
    <property type="entry name" value="ChaC"/>
</dbReference>
<dbReference type="GO" id="GO:0005737">
    <property type="term" value="C:cytoplasm"/>
    <property type="evidence" value="ECO:0007669"/>
    <property type="project" value="TreeGrafter"/>
</dbReference>
<keyword evidence="2" id="KW-0456">Lyase</keyword>